<dbReference type="AlphaFoldDB" id="A0A2P2QYG0"/>
<name>A0A2P2QYG0_RHIMU</name>
<sequence>MFLEHDLGLKLVGWEQDLDAFGVAFLDGDLSFDTKLI</sequence>
<dbReference type="EMBL" id="GGEC01091430">
    <property type="protein sequence ID" value="MBX71914.1"/>
    <property type="molecule type" value="Transcribed_RNA"/>
</dbReference>
<proteinExistence type="predicted"/>
<organism evidence="1">
    <name type="scientific">Rhizophora mucronata</name>
    <name type="common">Asiatic mangrove</name>
    <dbReference type="NCBI Taxonomy" id="61149"/>
    <lineage>
        <taxon>Eukaryota</taxon>
        <taxon>Viridiplantae</taxon>
        <taxon>Streptophyta</taxon>
        <taxon>Embryophyta</taxon>
        <taxon>Tracheophyta</taxon>
        <taxon>Spermatophyta</taxon>
        <taxon>Magnoliopsida</taxon>
        <taxon>eudicotyledons</taxon>
        <taxon>Gunneridae</taxon>
        <taxon>Pentapetalae</taxon>
        <taxon>rosids</taxon>
        <taxon>fabids</taxon>
        <taxon>Malpighiales</taxon>
        <taxon>Rhizophoraceae</taxon>
        <taxon>Rhizophora</taxon>
    </lineage>
</organism>
<accession>A0A2P2QYG0</accession>
<protein>
    <submittedName>
        <fullName evidence="1">Uncharacterized protein</fullName>
    </submittedName>
</protein>
<reference evidence="1" key="1">
    <citation type="submission" date="2018-02" db="EMBL/GenBank/DDBJ databases">
        <title>Rhizophora mucronata_Transcriptome.</title>
        <authorList>
            <person name="Meera S.P."/>
            <person name="Sreeshan A."/>
            <person name="Augustine A."/>
        </authorList>
    </citation>
    <scope>NUCLEOTIDE SEQUENCE</scope>
    <source>
        <tissue evidence="1">Leaf</tissue>
    </source>
</reference>
<evidence type="ECO:0000313" key="1">
    <source>
        <dbReference type="EMBL" id="MBX71914.1"/>
    </source>
</evidence>